<dbReference type="Gene3D" id="4.10.1040.10">
    <property type="entry name" value="DM DNA-binding domain"/>
    <property type="match status" value="1"/>
</dbReference>
<dbReference type="PANTHER" id="PTHR12322">
    <property type="entry name" value="DOUBLESEX AND MAB-3 RELATED TRANSCRIPTION FACTOR DMRT"/>
    <property type="match status" value="1"/>
</dbReference>
<evidence type="ECO:0000259" key="8">
    <source>
        <dbReference type="PROSITE" id="PS50809"/>
    </source>
</evidence>
<dbReference type="PANTHER" id="PTHR12322:SF66">
    <property type="entry name" value="DOUBLESEX- AND MAB-3-RELATED TRANSCRIPTION FACTOR B1"/>
    <property type="match status" value="1"/>
</dbReference>
<evidence type="ECO:0000256" key="2">
    <source>
        <dbReference type="ARBA" id="ARBA00022723"/>
    </source>
</evidence>
<sequence length="431" mass="45956">MQRTCNMGFLARTPARLLCYKCIQCPQPQGLVGLCSSRLTRSAVLRGGGCPAEADAGKLADKMLRTPKCSRCRNHGFLVPVKGHSGKCRWKQCTCEKCYLITERQKIMAAQKVLKKQGSDEEQDRALRAPVPELVSEAMAAAPGSSLCPPPPVAASGSLVLGSEGSGLGPERPPRGPSPGPSAFQPVAMGQGPSHVGPTEQAAAAVPAPVGAGPHLGAEAAGRSFSGRQELRRPLRPVPTLPFADFGLPMSINSDCMMASEYLERDPSKLYTSMRSYRPFPMGYQDASPGSGIPLQRGFRHVSYSHYHGSSLVSEPVGDFQPSYYPPPPPPPAPVQPQFLPPGFLSALHFLPPPPPPPPPSSFSLTIVSDTDKENTDDPDAEVPGEPNQPEASQLEPGELEPSKVEPEEPEPSKVEPEEPEPSQPSSQESD</sequence>
<dbReference type="InterPro" id="IPR026607">
    <property type="entry name" value="DMRT"/>
</dbReference>
<gene>
    <name evidence="10" type="primary">DMRTB1</name>
</gene>
<evidence type="ECO:0000313" key="9">
    <source>
        <dbReference type="Proteomes" id="UP001652624"/>
    </source>
</evidence>
<protein>
    <submittedName>
        <fullName evidence="10">Doublesex- and mab-3-related transcription factor B1</fullName>
    </submittedName>
</protein>
<feature type="compositionally biased region" description="Basic and acidic residues" evidence="7">
    <location>
        <begin position="401"/>
        <end position="417"/>
    </location>
</feature>
<feature type="compositionally biased region" description="Pro residues" evidence="7">
    <location>
        <begin position="324"/>
        <end position="335"/>
    </location>
</feature>
<evidence type="ECO:0000256" key="4">
    <source>
        <dbReference type="ARBA" id="ARBA00023125"/>
    </source>
</evidence>
<evidence type="ECO:0000256" key="5">
    <source>
        <dbReference type="ARBA" id="ARBA00023242"/>
    </source>
</evidence>
<evidence type="ECO:0000256" key="3">
    <source>
        <dbReference type="ARBA" id="ARBA00022833"/>
    </source>
</evidence>
<keyword evidence="9" id="KW-1185">Reference proteome</keyword>
<evidence type="ECO:0000256" key="1">
    <source>
        <dbReference type="ARBA" id="ARBA00006834"/>
    </source>
</evidence>
<comment type="similarity">
    <text evidence="1">Belongs to the DMRT family.</text>
</comment>
<evidence type="ECO:0000256" key="7">
    <source>
        <dbReference type="SAM" id="MobiDB-lite"/>
    </source>
</evidence>
<accession>A0ABM3YJ12</accession>
<dbReference type="PROSITE" id="PS40000">
    <property type="entry name" value="DM_1"/>
    <property type="match status" value="1"/>
</dbReference>
<feature type="DNA-binding region" description="DM" evidence="6">
    <location>
        <begin position="69"/>
        <end position="116"/>
    </location>
</feature>
<organism evidence="9 10">
    <name type="scientific">Erinaceus europaeus</name>
    <name type="common">Western European hedgehog</name>
    <dbReference type="NCBI Taxonomy" id="9365"/>
    <lineage>
        <taxon>Eukaryota</taxon>
        <taxon>Metazoa</taxon>
        <taxon>Chordata</taxon>
        <taxon>Craniata</taxon>
        <taxon>Vertebrata</taxon>
        <taxon>Euteleostomi</taxon>
        <taxon>Mammalia</taxon>
        <taxon>Eutheria</taxon>
        <taxon>Laurasiatheria</taxon>
        <taxon>Eulipotyphla</taxon>
        <taxon>Erinaceidae</taxon>
        <taxon>Erinaceinae</taxon>
        <taxon>Erinaceus</taxon>
    </lineage>
</organism>
<comment type="subcellular location">
    <subcellularLocation>
        <location evidence="6">Nucleus</location>
    </subcellularLocation>
</comment>
<dbReference type="SUPFAM" id="SSF82927">
    <property type="entry name" value="Cysteine-rich DNA binding domain, (DM domain)"/>
    <property type="match status" value="1"/>
</dbReference>
<feature type="region of interest" description="Disordered" evidence="7">
    <location>
        <begin position="142"/>
        <end position="238"/>
    </location>
</feature>
<name>A0ABM3YJ12_ERIEU</name>
<proteinExistence type="inferred from homology"/>
<feature type="compositionally biased region" description="Low complexity" evidence="7">
    <location>
        <begin position="202"/>
        <end position="213"/>
    </location>
</feature>
<keyword evidence="3 6" id="KW-0862">Zinc</keyword>
<keyword evidence="2 6" id="KW-0479">Metal-binding</keyword>
<feature type="compositionally biased region" description="Pro residues" evidence="7">
    <location>
        <begin position="351"/>
        <end position="361"/>
    </location>
</feature>
<evidence type="ECO:0000313" key="10">
    <source>
        <dbReference type="RefSeq" id="XP_060061062.1"/>
    </source>
</evidence>
<dbReference type="Proteomes" id="UP001652624">
    <property type="component" value="Chromosome 13"/>
</dbReference>
<dbReference type="InterPro" id="IPR001275">
    <property type="entry name" value="DM_DNA-bd"/>
</dbReference>
<dbReference type="PROSITE" id="PS50809">
    <property type="entry name" value="DM_2"/>
    <property type="match status" value="1"/>
</dbReference>
<dbReference type="Pfam" id="PF00751">
    <property type="entry name" value="DM"/>
    <property type="match status" value="1"/>
</dbReference>
<evidence type="ECO:0000256" key="6">
    <source>
        <dbReference type="PROSITE-ProRule" id="PRU00070"/>
    </source>
</evidence>
<keyword evidence="5 6" id="KW-0539">Nucleus</keyword>
<feature type="domain" description="DM" evidence="8">
    <location>
        <begin position="69"/>
        <end position="116"/>
    </location>
</feature>
<dbReference type="RefSeq" id="XP_060061062.1">
    <property type="nucleotide sequence ID" value="XM_060205079.1"/>
</dbReference>
<dbReference type="SMART" id="SM00301">
    <property type="entry name" value="DM"/>
    <property type="match status" value="1"/>
</dbReference>
<dbReference type="GeneID" id="103123542"/>
<feature type="region of interest" description="Disordered" evidence="7">
    <location>
        <begin position="318"/>
        <end position="431"/>
    </location>
</feature>
<keyword evidence="4 6" id="KW-0238">DNA-binding</keyword>
<reference evidence="10" key="1">
    <citation type="submission" date="2025-08" db="UniProtKB">
        <authorList>
            <consortium name="RefSeq"/>
        </authorList>
    </citation>
    <scope>IDENTIFICATION</scope>
</reference>
<dbReference type="InterPro" id="IPR036407">
    <property type="entry name" value="DM_DNA-bd_sf"/>
</dbReference>